<dbReference type="InterPro" id="IPR050560">
    <property type="entry name" value="MYB_TF"/>
</dbReference>
<dbReference type="InterPro" id="IPR009057">
    <property type="entry name" value="Homeodomain-like_sf"/>
</dbReference>
<dbReference type="InterPro" id="IPR001005">
    <property type="entry name" value="SANT/Myb"/>
</dbReference>
<dbReference type="GO" id="GO:0000278">
    <property type="term" value="P:mitotic cell cycle"/>
    <property type="evidence" value="ECO:0007669"/>
    <property type="project" value="TreeGrafter"/>
</dbReference>
<dbReference type="HOGENOM" id="CLU_583980_0_0_1"/>
<reference evidence="5" key="1">
    <citation type="journal article" date="2014" name="BMC Genomics">
        <title>Genome characteristics reveal the impact of lichenization on lichen-forming fungus Endocarpon pusillum Hedwig (Verrucariales, Ascomycota).</title>
        <authorList>
            <person name="Wang Y.-Y."/>
            <person name="Liu B."/>
            <person name="Zhang X.-Y."/>
            <person name="Zhou Q.-M."/>
            <person name="Zhang T."/>
            <person name="Li H."/>
            <person name="Yu Y.-F."/>
            <person name="Zhang X.-L."/>
            <person name="Hao X.-Y."/>
            <person name="Wang M."/>
            <person name="Wang L."/>
            <person name="Wei J.-C."/>
        </authorList>
    </citation>
    <scope>NUCLEOTIDE SEQUENCE [LARGE SCALE GENOMIC DNA]</scope>
    <source>
        <strain evidence="5">Z07020 / HMAS-L-300199</strain>
    </source>
</reference>
<dbReference type="RefSeq" id="XP_007800191.1">
    <property type="nucleotide sequence ID" value="XM_007802000.1"/>
</dbReference>
<evidence type="ECO:0000259" key="2">
    <source>
        <dbReference type="PROSITE" id="PS50090"/>
    </source>
</evidence>
<dbReference type="GO" id="GO:0000981">
    <property type="term" value="F:DNA-binding transcription factor activity, RNA polymerase II-specific"/>
    <property type="evidence" value="ECO:0007669"/>
    <property type="project" value="TreeGrafter"/>
</dbReference>
<accession>U1HU85</accession>
<evidence type="ECO:0000313" key="5">
    <source>
        <dbReference type="Proteomes" id="UP000019373"/>
    </source>
</evidence>
<dbReference type="PANTHER" id="PTHR45614:SF265">
    <property type="entry name" value="MYB-LIKE DOMAIN-CONTAINING PROTEIN-RELATED"/>
    <property type="match status" value="1"/>
</dbReference>
<dbReference type="GO" id="GO:0000978">
    <property type="term" value="F:RNA polymerase II cis-regulatory region sequence-specific DNA binding"/>
    <property type="evidence" value="ECO:0007669"/>
    <property type="project" value="TreeGrafter"/>
</dbReference>
<dbReference type="OMA" id="ECAKRWH"/>
<proteinExistence type="predicted"/>
<evidence type="ECO:0008006" key="6">
    <source>
        <dbReference type="Google" id="ProtNLM"/>
    </source>
</evidence>
<dbReference type="GO" id="GO:0005634">
    <property type="term" value="C:nucleus"/>
    <property type="evidence" value="ECO:0007669"/>
    <property type="project" value="TreeGrafter"/>
</dbReference>
<protein>
    <recommendedName>
        <fullName evidence="6">Myb-like domain-containing protein</fullName>
    </recommendedName>
</protein>
<dbReference type="EMBL" id="KE720890">
    <property type="protein sequence ID" value="ERF74165.1"/>
    <property type="molecule type" value="Genomic_DNA"/>
</dbReference>
<dbReference type="Gene3D" id="1.10.10.60">
    <property type="entry name" value="Homeodomain-like"/>
    <property type="match status" value="2"/>
</dbReference>
<dbReference type="OrthoDB" id="2143914at2759"/>
<feature type="compositionally biased region" description="Basic and acidic residues" evidence="1">
    <location>
        <begin position="402"/>
        <end position="462"/>
    </location>
</feature>
<dbReference type="SMART" id="SM00717">
    <property type="entry name" value="SANT"/>
    <property type="match status" value="2"/>
</dbReference>
<dbReference type="PANTHER" id="PTHR45614">
    <property type="entry name" value="MYB PROTEIN-RELATED"/>
    <property type="match status" value="1"/>
</dbReference>
<dbReference type="PROSITE" id="PS50090">
    <property type="entry name" value="MYB_LIKE"/>
    <property type="match status" value="2"/>
</dbReference>
<dbReference type="Proteomes" id="UP000019373">
    <property type="component" value="Unassembled WGS sequence"/>
</dbReference>
<dbReference type="eggNOG" id="KOG0048">
    <property type="taxonomic scope" value="Eukaryota"/>
</dbReference>
<dbReference type="Pfam" id="PF00249">
    <property type="entry name" value="Myb_DNA-binding"/>
    <property type="match status" value="2"/>
</dbReference>
<dbReference type="CDD" id="cd00167">
    <property type="entry name" value="SANT"/>
    <property type="match status" value="2"/>
</dbReference>
<name>U1HU85_ENDPU</name>
<gene>
    <name evidence="4" type="ORF">EPUS_09249</name>
</gene>
<feature type="domain" description="HTH myb-type" evidence="3">
    <location>
        <begin position="3"/>
        <end position="56"/>
    </location>
</feature>
<feature type="region of interest" description="Disordered" evidence="1">
    <location>
        <begin position="154"/>
        <end position="203"/>
    </location>
</feature>
<organism evidence="4 5">
    <name type="scientific">Endocarpon pusillum (strain Z07020 / HMAS-L-300199)</name>
    <name type="common">Lichen-forming fungus</name>
    <dbReference type="NCBI Taxonomy" id="1263415"/>
    <lineage>
        <taxon>Eukaryota</taxon>
        <taxon>Fungi</taxon>
        <taxon>Dikarya</taxon>
        <taxon>Ascomycota</taxon>
        <taxon>Pezizomycotina</taxon>
        <taxon>Eurotiomycetes</taxon>
        <taxon>Chaetothyriomycetidae</taxon>
        <taxon>Verrucariales</taxon>
        <taxon>Verrucariaceae</taxon>
        <taxon>Endocarpon</taxon>
    </lineage>
</organism>
<keyword evidence="5" id="KW-1185">Reference proteome</keyword>
<feature type="domain" description="Myb-like" evidence="2">
    <location>
        <begin position="3"/>
        <end position="58"/>
    </location>
</feature>
<dbReference type="InterPro" id="IPR017930">
    <property type="entry name" value="Myb_dom"/>
</dbReference>
<feature type="region of interest" description="Disordered" evidence="1">
    <location>
        <begin position="379"/>
        <end position="468"/>
    </location>
</feature>
<dbReference type="PROSITE" id="PS51294">
    <property type="entry name" value="HTH_MYB"/>
    <property type="match status" value="2"/>
</dbReference>
<evidence type="ECO:0000259" key="3">
    <source>
        <dbReference type="PROSITE" id="PS51294"/>
    </source>
</evidence>
<feature type="domain" description="HTH myb-type" evidence="3">
    <location>
        <begin position="108"/>
        <end position="163"/>
    </location>
</feature>
<dbReference type="SUPFAM" id="SSF46689">
    <property type="entry name" value="Homeodomain-like"/>
    <property type="match status" value="2"/>
</dbReference>
<sequence>MSSTSRIRRWWTEEEDQILRREADFQLSRGSLNDWNRIAAKLPGRTNKDCRKRWSKIPGHINKVGHTLPRAWGHVMQTVSTSPPAWEGRELALTIDVECAKRWHHSLDPSLDHSEWVPEDDARLLAAVASCGRVWKTIGKKEFPGRSATELKNRYVIIDRKRQQSDDPSAPRTASKDSTGSATAHAEVDMEDSESKNSLSEDDVAEVPDLDFYSDILSHMASSRTTPGSNLTSHTTSSLTTPGSYVPSHSVSPHVISQDFSFTENEFAAGLPTPQNSNEYFSGTPGAFFSQNDTSLSLDNPTLDLGTLWNTTYFPLPTQQKGDDAMTGVEVGKENLRNKLILEDVQPQMVTSIIKMLFESKSVVKMKIPTARVPRAVVDTPSALPSERMAGPGRGNAPSITDSKEEDSKEEDIKKKASKKEAIKEEANKKEASKKEANKKEDSKEESREKEASKEEDNKEENSEKEDN</sequence>
<evidence type="ECO:0000313" key="4">
    <source>
        <dbReference type="EMBL" id="ERF74165.1"/>
    </source>
</evidence>
<feature type="region of interest" description="Disordered" evidence="1">
    <location>
        <begin position="223"/>
        <end position="250"/>
    </location>
</feature>
<dbReference type="GO" id="GO:0045944">
    <property type="term" value="P:positive regulation of transcription by RNA polymerase II"/>
    <property type="evidence" value="ECO:0007669"/>
    <property type="project" value="TreeGrafter"/>
</dbReference>
<dbReference type="GeneID" id="19244078"/>
<dbReference type="AlphaFoldDB" id="U1HU85"/>
<evidence type="ECO:0000256" key="1">
    <source>
        <dbReference type="SAM" id="MobiDB-lite"/>
    </source>
</evidence>
<feature type="compositionally biased region" description="Low complexity" evidence="1">
    <location>
        <begin position="228"/>
        <end position="250"/>
    </location>
</feature>
<feature type="domain" description="Myb-like" evidence="2">
    <location>
        <begin position="108"/>
        <end position="155"/>
    </location>
</feature>
<feature type="compositionally biased region" description="Basic and acidic residues" evidence="1">
    <location>
        <begin position="154"/>
        <end position="165"/>
    </location>
</feature>